<feature type="active site" description="Nucleophile" evidence="6">
    <location>
        <position position="446"/>
    </location>
</feature>
<keyword evidence="10" id="KW-1185">Reference proteome</keyword>
<evidence type="ECO:0000313" key="9">
    <source>
        <dbReference type="EMBL" id="GAA4389187.1"/>
    </source>
</evidence>
<feature type="domain" description="L,D-TPase catalytic" evidence="8">
    <location>
        <begin position="351"/>
        <end position="470"/>
    </location>
</feature>
<keyword evidence="4 6" id="KW-0573">Peptidoglycan synthesis</keyword>
<evidence type="ECO:0000256" key="4">
    <source>
        <dbReference type="ARBA" id="ARBA00022984"/>
    </source>
</evidence>
<keyword evidence="7" id="KW-0732">Signal</keyword>
<keyword evidence="3 6" id="KW-0133">Cell shape</keyword>
<feature type="signal peptide" evidence="7">
    <location>
        <begin position="1"/>
        <end position="27"/>
    </location>
</feature>
<evidence type="ECO:0000313" key="10">
    <source>
        <dbReference type="Proteomes" id="UP001500390"/>
    </source>
</evidence>
<evidence type="ECO:0000256" key="2">
    <source>
        <dbReference type="ARBA" id="ARBA00022679"/>
    </source>
</evidence>
<keyword evidence="2" id="KW-0808">Transferase</keyword>
<evidence type="ECO:0000256" key="6">
    <source>
        <dbReference type="PROSITE-ProRule" id="PRU01373"/>
    </source>
</evidence>
<evidence type="ECO:0000256" key="3">
    <source>
        <dbReference type="ARBA" id="ARBA00022960"/>
    </source>
</evidence>
<dbReference type="InterPro" id="IPR038063">
    <property type="entry name" value="Transpep_catalytic_dom"/>
</dbReference>
<dbReference type="Proteomes" id="UP001500390">
    <property type="component" value="Unassembled WGS sequence"/>
</dbReference>
<dbReference type="Pfam" id="PF03734">
    <property type="entry name" value="YkuD"/>
    <property type="match status" value="1"/>
</dbReference>
<dbReference type="InterPro" id="IPR050979">
    <property type="entry name" value="LD-transpeptidase"/>
</dbReference>
<dbReference type="InterPro" id="IPR005490">
    <property type="entry name" value="LD_TPept_cat_dom"/>
</dbReference>
<comment type="pathway">
    <text evidence="1 6">Cell wall biogenesis; peptidoglycan biosynthesis.</text>
</comment>
<dbReference type="PROSITE" id="PS52029">
    <property type="entry name" value="LD_TPASE"/>
    <property type="match status" value="1"/>
</dbReference>
<feature type="chain" id="PRO_5046534892" evidence="7">
    <location>
        <begin position="28"/>
        <end position="470"/>
    </location>
</feature>
<feature type="active site" description="Proton donor/acceptor" evidence="6">
    <location>
        <position position="430"/>
    </location>
</feature>
<dbReference type="Gene3D" id="2.40.440.10">
    <property type="entry name" value="L,D-transpeptidase catalytic domain-like"/>
    <property type="match status" value="1"/>
</dbReference>
<protein>
    <submittedName>
        <fullName evidence="9">L,D-transpeptidase family protein</fullName>
    </submittedName>
</protein>
<evidence type="ECO:0000256" key="5">
    <source>
        <dbReference type="ARBA" id="ARBA00023316"/>
    </source>
</evidence>
<name>A0ABP8JDR2_9MICO</name>
<keyword evidence="5 6" id="KW-0961">Cell wall biogenesis/degradation</keyword>
<gene>
    <name evidence="9" type="ORF">GCM10023153_05150</name>
</gene>
<proteinExistence type="predicted"/>
<dbReference type="SUPFAM" id="SSF141523">
    <property type="entry name" value="L,D-transpeptidase catalytic domain-like"/>
    <property type="match status" value="1"/>
</dbReference>
<dbReference type="PANTHER" id="PTHR30582:SF2">
    <property type="entry name" value="L,D-TRANSPEPTIDASE YCIB-RELATED"/>
    <property type="match status" value="1"/>
</dbReference>
<reference evidence="10" key="1">
    <citation type="journal article" date="2019" name="Int. J. Syst. Evol. Microbiol.">
        <title>The Global Catalogue of Microorganisms (GCM) 10K type strain sequencing project: providing services to taxonomists for standard genome sequencing and annotation.</title>
        <authorList>
            <consortium name="The Broad Institute Genomics Platform"/>
            <consortium name="The Broad Institute Genome Sequencing Center for Infectious Disease"/>
            <person name="Wu L."/>
            <person name="Ma J."/>
        </authorList>
    </citation>
    <scope>NUCLEOTIDE SEQUENCE [LARGE SCALE GENOMIC DNA]</scope>
    <source>
        <strain evidence="10">JCM 17738</strain>
    </source>
</reference>
<comment type="caution">
    <text evidence="9">The sequence shown here is derived from an EMBL/GenBank/DDBJ whole genome shotgun (WGS) entry which is preliminary data.</text>
</comment>
<organism evidence="9 10">
    <name type="scientific">Ornithinibacter aureus</name>
    <dbReference type="NCBI Taxonomy" id="622664"/>
    <lineage>
        <taxon>Bacteria</taxon>
        <taxon>Bacillati</taxon>
        <taxon>Actinomycetota</taxon>
        <taxon>Actinomycetes</taxon>
        <taxon>Micrococcales</taxon>
        <taxon>Intrasporangiaceae</taxon>
        <taxon>Ornithinibacter</taxon>
    </lineage>
</organism>
<sequence>MTGRKKVLLGGVAGLAVVLGGAGTAYAAHFQDRALPGSTVAGQSVAGLSRDEVAAAVRERADDVEVTLEAGEATRTASLADLGYAVDVDATVDAVFANRTWSTYATSLMSSREVDAVVTTDPAATDVVIADLVKDSGGIGVDATVTLAKDKKSFVVVPAVAGKTVVESTFQDAVGAAARDLTSASTVVEFTEAVPDVTTDEAQAVADKANALAKTPVAVSDGEDTHKASVARKVSWISIPVTDGALGEPTIRADKVKAWAAKLAKEAKVEPRAGLRNVTQSGDVKTVVTKARDGKEVSNADALATAAVAALSGGKAYEGTFDYKTTKATWKERTIADGAERLAYPAAPGEKWIDVNLSRHTMTAYIGAKAVYGPIAMVDGQAEKPTVRGTFKVYYKRELMTMRGNNADGTRYETPNVPWSSFFHEGFALHGAPWRSSFGYSASHGCVNLPVGVAKWVYDFAPIGTPVVSH</sequence>
<evidence type="ECO:0000256" key="7">
    <source>
        <dbReference type="SAM" id="SignalP"/>
    </source>
</evidence>
<dbReference type="PANTHER" id="PTHR30582">
    <property type="entry name" value="L,D-TRANSPEPTIDASE"/>
    <property type="match status" value="1"/>
</dbReference>
<evidence type="ECO:0000259" key="8">
    <source>
        <dbReference type="PROSITE" id="PS52029"/>
    </source>
</evidence>
<evidence type="ECO:0000256" key="1">
    <source>
        <dbReference type="ARBA" id="ARBA00004752"/>
    </source>
</evidence>
<dbReference type="CDD" id="cd16913">
    <property type="entry name" value="YkuD_like"/>
    <property type="match status" value="1"/>
</dbReference>
<dbReference type="EMBL" id="BAABFX010000010">
    <property type="protein sequence ID" value="GAA4389187.1"/>
    <property type="molecule type" value="Genomic_DNA"/>
</dbReference>
<dbReference type="RefSeq" id="WP_159901372.1">
    <property type="nucleotide sequence ID" value="NZ_BAABFX010000010.1"/>
</dbReference>
<accession>A0ABP8JDR2</accession>